<reference evidence="1" key="1">
    <citation type="submission" date="2024-12" db="EMBL/GenBank/DDBJ databases">
        <authorList>
            <person name="Wu N."/>
        </authorList>
    </citation>
    <scope>NUCLEOTIDE SEQUENCE</scope>
    <source>
        <strain evidence="1">P15</strain>
    </source>
</reference>
<name>A0ACC7NQK7_9BACL</name>
<organism evidence="1 2">
    <name type="scientific">Paenibacillus mesotrionivorans</name>
    <dbReference type="NCBI Taxonomy" id="3160968"/>
    <lineage>
        <taxon>Bacteria</taxon>
        <taxon>Bacillati</taxon>
        <taxon>Bacillota</taxon>
        <taxon>Bacilli</taxon>
        <taxon>Bacillales</taxon>
        <taxon>Paenibacillaceae</taxon>
        <taxon>Paenibacillus</taxon>
    </lineage>
</organism>
<sequence>MSESITTEEMLRKMSTGGLRVTEQRKSLAQLFAEAQGYLTPKDVYESMRQKYPGVSFDTVYRNLRILSEMGVLEQFYFLEGGLKFKANCQHHHHHHLICTQCEKTFSMDFCPMGHLGEGPEGFQISGHRFEIYGTCKECRENPAPEEGEQGQHD</sequence>
<gene>
    <name evidence="1" type="ORF">ACI1P1_01015</name>
</gene>
<comment type="caution">
    <text evidence="1">The sequence shown here is derived from an EMBL/GenBank/DDBJ whole genome shotgun (WGS) entry which is preliminary data.</text>
</comment>
<proteinExistence type="predicted"/>
<dbReference type="Proteomes" id="UP001631969">
    <property type="component" value="Unassembled WGS sequence"/>
</dbReference>
<evidence type="ECO:0000313" key="2">
    <source>
        <dbReference type="Proteomes" id="UP001631969"/>
    </source>
</evidence>
<evidence type="ECO:0000313" key="1">
    <source>
        <dbReference type="EMBL" id="MFM9326868.1"/>
    </source>
</evidence>
<keyword evidence="2" id="KW-1185">Reference proteome</keyword>
<protein>
    <submittedName>
        <fullName evidence="1">Fur family transcriptional regulator</fullName>
    </submittedName>
</protein>
<accession>A0ACC7NQK7</accession>
<dbReference type="EMBL" id="JBJURJ010000001">
    <property type="protein sequence ID" value="MFM9326868.1"/>
    <property type="molecule type" value="Genomic_DNA"/>
</dbReference>